<name>A0A401GGC2_9APHY</name>
<keyword evidence="1" id="KW-0175">Coiled coil</keyword>
<accession>A0A401GGC2</accession>
<feature type="region of interest" description="Disordered" evidence="2">
    <location>
        <begin position="384"/>
        <end position="538"/>
    </location>
</feature>
<feature type="compositionally biased region" description="Basic and acidic residues" evidence="2">
    <location>
        <begin position="469"/>
        <end position="488"/>
    </location>
</feature>
<organism evidence="3 4">
    <name type="scientific">Sparassis crispa</name>
    <dbReference type="NCBI Taxonomy" id="139825"/>
    <lineage>
        <taxon>Eukaryota</taxon>
        <taxon>Fungi</taxon>
        <taxon>Dikarya</taxon>
        <taxon>Basidiomycota</taxon>
        <taxon>Agaricomycotina</taxon>
        <taxon>Agaricomycetes</taxon>
        <taxon>Polyporales</taxon>
        <taxon>Sparassidaceae</taxon>
        <taxon>Sparassis</taxon>
    </lineage>
</organism>
<reference evidence="3 4" key="1">
    <citation type="journal article" date="2018" name="Sci. Rep.">
        <title>Genome sequence of the cauliflower mushroom Sparassis crispa (Hanabiratake) and its association with beneficial usage.</title>
        <authorList>
            <person name="Kiyama R."/>
            <person name="Furutani Y."/>
            <person name="Kawaguchi K."/>
            <person name="Nakanishi T."/>
        </authorList>
    </citation>
    <scope>NUCLEOTIDE SEQUENCE [LARGE SCALE GENOMIC DNA]</scope>
</reference>
<dbReference type="AlphaFoldDB" id="A0A401GGC2"/>
<dbReference type="Proteomes" id="UP000287166">
    <property type="component" value="Unassembled WGS sequence"/>
</dbReference>
<protein>
    <submittedName>
        <fullName evidence="3">Uncharacterized protein</fullName>
    </submittedName>
</protein>
<keyword evidence="4" id="KW-1185">Reference proteome</keyword>
<dbReference type="EMBL" id="BFAD01000003">
    <property type="protein sequence ID" value="GBE81230.1"/>
    <property type="molecule type" value="Genomic_DNA"/>
</dbReference>
<feature type="compositionally biased region" description="Pro residues" evidence="2">
    <location>
        <begin position="420"/>
        <end position="435"/>
    </location>
</feature>
<evidence type="ECO:0000313" key="4">
    <source>
        <dbReference type="Proteomes" id="UP000287166"/>
    </source>
</evidence>
<feature type="compositionally biased region" description="Basic residues" evidence="2">
    <location>
        <begin position="25"/>
        <end position="34"/>
    </location>
</feature>
<evidence type="ECO:0000313" key="3">
    <source>
        <dbReference type="EMBL" id="GBE81230.1"/>
    </source>
</evidence>
<feature type="compositionally biased region" description="Basic and acidic residues" evidence="2">
    <location>
        <begin position="495"/>
        <end position="518"/>
    </location>
</feature>
<dbReference type="InParanoid" id="A0A401GGC2"/>
<proteinExistence type="predicted"/>
<feature type="coiled-coil region" evidence="1">
    <location>
        <begin position="135"/>
        <end position="185"/>
    </location>
</feature>
<dbReference type="RefSeq" id="XP_027612143.1">
    <property type="nucleotide sequence ID" value="XM_027756342.1"/>
</dbReference>
<evidence type="ECO:0000256" key="1">
    <source>
        <dbReference type="SAM" id="Coils"/>
    </source>
</evidence>
<feature type="region of interest" description="Disordered" evidence="2">
    <location>
        <begin position="1"/>
        <end position="70"/>
    </location>
</feature>
<gene>
    <name evidence="3" type="ORF">SCP_0309570</name>
</gene>
<sequence length="538" mass="57101">MSDTATTPTLRIVPGAPPPPPLSKSQKKKRKIAKSKSSDPTNDELLTPTTAALVEQAPTESDIKEGSVAPELVVQPETEQISADDAQKPSPIVELLNKRSKAVSKKITRIQAYSSEPLEKLNEDQKKTLLTLPGLEAVQKELEEVKKAIASHEAEVAREQAAKRAEAARAEKQRLAEAVSAAETAHRQKISDLFTFLRLHSLLSSGHPTALALSLNDAEGLAVYSATESLLGEVTDSRPDVIQGFLTGEGELHGVPYSRLIEITHAYMNPPSAAQEEPPQEPVEETLTEAVEEPEVTVTGLSSTLPSTIGTSGSFHFMQEDELEQPGEPNFEGEAEWVERADISGEQNPQTAPEVEVVETVVETNGHVVVEESVSVSTSVKIPASAGNQPINWADEDEGELPPIAGLHAKFGTSGKATPVPAPEPEAVQPPPAERPPVNGGHINGAGAGAHEDDGFTPMRGRGRGRGGFRGERGERGSFRGRGGDRGGYRGGYRGGERGGFRGRPGGEWRGGDGEHRGRGGRGRGRGFGEARGGAPPS</sequence>
<dbReference type="STRING" id="139825.A0A401GGC2"/>
<evidence type="ECO:0000256" key="2">
    <source>
        <dbReference type="SAM" id="MobiDB-lite"/>
    </source>
</evidence>
<dbReference type="GeneID" id="38778147"/>
<comment type="caution">
    <text evidence="3">The sequence shown here is derived from an EMBL/GenBank/DDBJ whole genome shotgun (WGS) entry which is preliminary data.</text>
</comment>
<dbReference type="OrthoDB" id="2409325at2759"/>